<dbReference type="Proteomes" id="UP000642809">
    <property type="component" value="Unassembled WGS sequence"/>
</dbReference>
<dbReference type="PANTHER" id="PTHR11078:SF3">
    <property type="entry name" value="ANTITERMINATION NUSB DOMAIN-CONTAINING PROTEIN"/>
    <property type="match status" value="1"/>
</dbReference>
<organism evidence="7 8">
    <name type="scientific">Mongoliitalea lutea</name>
    <dbReference type="NCBI Taxonomy" id="849756"/>
    <lineage>
        <taxon>Bacteria</taxon>
        <taxon>Pseudomonadati</taxon>
        <taxon>Bacteroidota</taxon>
        <taxon>Cytophagia</taxon>
        <taxon>Cytophagales</taxon>
        <taxon>Cyclobacteriaceae</taxon>
        <taxon>Mongoliitalea</taxon>
    </lineage>
</organism>
<keyword evidence="3" id="KW-0694">RNA-binding</keyword>
<dbReference type="Pfam" id="PF01029">
    <property type="entry name" value="NusB"/>
    <property type="match status" value="1"/>
</dbReference>
<evidence type="ECO:0000256" key="2">
    <source>
        <dbReference type="ARBA" id="ARBA00022814"/>
    </source>
</evidence>
<dbReference type="GO" id="GO:0005829">
    <property type="term" value="C:cytosol"/>
    <property type="evidence" value="ECO:0007669"/>
    <property type="project" value="TreeGrafter"/>
</dbReference>
<proteinExistence type="inferred from homology"/>
<comment type="similarity">
    <text evidence="1">Belongs to the NusB family.</text>
</comment>
<evidence type="ECO:0000256" key="1">
    <source>
        <dbReference type="ARBA" id="ARBA00005952"/>
    </source>
</evidence>
<reference evidence="7" key="2">
    <citation type="submission" date="2020-09" db="EMBL/GenBank/DDBJ databases">
        <authorList>
            <person name="Sun Q."/>
            <person name="Kim S."/>
        </authorList>
    </citation>
    <scope>NUCLEOTIDE SEQUENCE</scope>
    <source>
        <strain evidence="7">KCTC 23224</strain>
    </source>
</reference>
<dbReference type="RefSeq" id="WP_189586220.1">
    <property type="nucleotide sequence ID" value="NZ_BMYF01000029.1"/>
</dbReference>
<evidence type="ECO:0000256" key="5">
    <source>
        <dbReference type="ARBA" id="ARBA00023163"/>
    </source>
</evidence>
<dbReference type="PANTHER" id="PTHR11078">
    <property type="entry name" value="N UTILIZATION SUBSTANCE PROTEIN B-RELATED"/>
    <property type="match status" value="1"/>
</dbReference>
<accession>A0A8J3CZB2</accession>
<evidence type="ECO:0000313" key="8">
    <source>
        <dbReference type="Proteomes" id="UP000642809"/>
    </source>
</evidence>
<keyword evidence="8" id="KW-1185">Reference proteome</keyword>
<dbReference type="GO" id="GO:0031564">
    <property type="term" value="P:transcription antitermination"/>
    <property type="evidence" value="ECO:0007669"/>
    <property type="project" value="UniProtKB-KW"/>
</dbReference>
<feature type="domain" description="NusB/RsmB/TIM44" evidence="6">
    <location>
        <begin position="254"/>
        <end position="373"/>
    </location>
</feature>
<dbReference type="SUPFAM" id="SSF48013">
    <property type="entry name" value="NusB-like"/>
    <property type="match status" value="1"/>
</dbReference>
<dbReference type="AlphaFoldDB" id="A0A8J3CZB2"/>
<comment type="caution">
    <text evidence="7">The sequence shown here is derived from an EMBL/GenBank/DDBJ whole genome shotgun (WGS) entry which is preliminary data.</text>
</comment>
<dbReference type="InterPro" id="IPR006027">
    <property type="entry name" value="NusB_RsmB_TIM44"/>
</dbReference>
<dbReference type="InterPro" id="IPR035926">
    <property type="entry name" value="NusB-like_sf"/>
</dbReference>
<evidence type="ECO:0000256" key="3">
    <source>
        <dbReference type="ARBA" id="ARBA00022884"/>
    </source>
</evidence>
<sequence>MLNRRILRVKAFQNLYAYDQCKASNLNLAKDLIRDAFQPDLNSMEVQDKNLLKKEAAIATDLFVSNLNNEFLDMKDFTQPKIKQAVKEALNFYRQANTKDYDFLIKNMVSSAERLPQLYLYAIKLILAFGEHVAGETERKRKFSGEKVTMTVGEMNLAKNVVLDKIRQSKEFEAACTRNQVDLEELELEIKEWFRDYIRPLDEYKAYIGLSAPTAEQDFEITDDILKKVIFQNDVILNFFSEKDMNWTENKSVVRSLASKVLKNVKSHLDETGEVLPEIALNWEEDKEFFQNIFNLTIQNDDRNREMIAKKTENWDIERIAQTDKIILSMALTEMQNFPSIPVKVSINEYIDISKTYSTPKSKQFVNGLLDVLSKELTDKGLIRKSGRGLLDNK</sequence>
<dbReference type="NCBIfam" id="TIGR01951">
    <property type="entry name" value="nusB"/>
    <property type="match status" value="1"/>
</dbReference>
<dbReference type="InterPro" id="IPR011605">
    <property type="entry name" value="NusB_fam"/>
</dbReference>
<name>A0A8J3CZB2_9BACT</name>
<dbReference type="Gene3D" id="1.10.940.10">
    <property type="entry name" value="NusB-like"/>
    <property type="match status" value="1"/>
</dbReference>
<dbReference type="GO" id="GO:0006353">
    <property type="term" value="P:DNA-templated transcription termination"/>
    <property type="evidence" value="ECO:0007669"/>
    <property type="project" value="InterPro"/>
</dbReference>
<keyword evidence="5" id="KW-0804">Transcription</keyword>
<dbReference type="EMBL" id="BMYF01000029">
    <property type="protein sequence ID" value="GHB52004.1"/>
    <property type="molecule type" value="Genomic_DNA"/>
</dbReference>
<evidence type="ECO:0000256" key="4">
    <source>
        <dbReference type="ARBA" id="ARBA00023015"/>
    </source>
</evidence>
<dbReference type="GO" id="GO:0003723">
    <property type="term" value="F:RNA binding"/>
    <property type="evidence" value="ECO:0007669"/>
    <property type="project" value="UniProtKB-KW"/>
</dbReference>
<protein>
    <submittedName>
        <fullName evidence="7">N utilization substance protein B</fullName>
    </submittedName>
</protein>
<gene>
    <name evidence="7" type="primary">nusB</name>
    <name evidence="7" type="ORF">GCM10008106_35930</name>
</gene>
<evidence type="ECO:0000313" key="7">
    <source>
        <dbReference type="EMBL" id="GHB52004.1"/>
    </source>
</evidence>
<keyword evidence="4" id="KW-0805">Transcription regulation</keyword>
<keyword evidence="2" id="KW-0889">Transcription antitermination</keyword>
<reference evidence="7" key="1">
    <citation type="journal article" date="2014" name="Int. J. Syst. Evol. Microbiol.">
        <title>Complete genome sequence of Corynebacterium casei LMG S-19264T (=DSM 44701T), isolated from a smear-ripened cheese.</title>
        <authorList>
            <consortium name="US DOE Joint Genome Institute (JGI-PGF)"/>
            <person name="Walter F."/>
            <person name="Albersmeier A."/>
            <person name="Kalinowski J."/>
            <person name="Ruckert C."/>
        </authorList>
    </citation>
    <scope>NUCLEOTIDE SEQUENCE</scope>
    <source>
        <strain evidence="7">KCTC 23224</strain>
    </source>
</reference>
<evidence type="ECO:0000259" key="6">
    <source>
        <dbReference type="Pfam" id="PF01029"/>
    </source>
</evidence>